<dbReference type="SMART" id="SM00052">
    <property type="entry name" value="EAL"/>
    <property type="match status" value="1"/>
</dbReference>
<evidence type="ECO:0000256" key="1">
    <source>
        <dbReference type="SAM" id="MobiDB-lite"/>
    </source>
</evidence>
<evidence type="ECO:0000259" key="2">
    <source>
        <dbReference type="PROSITE" id="PS50883"/>
    </source>
</evidence>
<dbReference type="Pfam" id="PF00563">
    <property type="entry name" value="EAL"/>
    <property type="match status" value="1"/>
</dbReference>
<dbReference type="Proteomes" id="UP001597216">
    <property type="component" value="Unassembled WGS sequence"/>
</dbReference>
<proteinExistence type="predicted"/>
<comment type="caution">
    <text evidence="3">The sequence shown here is derived from an EMBL/GenBank/DDBJ whole genome shotgun (WGS) entry which is preliminary data.</text>
</comment>
<feature type="region of interest" description="Disordered" evidence="1">
    <location>
        <begin position="512"/>
        <end position="536"/>
    </location>
</feature>
<protein>
    <submittedName>
        <fullName evidence="3">EAL domain-containing protein</fullName>
    </submittedName>
</protein>
<organism evidence="3 4">
    <name type="scientific">Phenylobacterium conjunctum</name>
    <dbReference type="NCBI Taxonomy" id="1298959"/>
    <lineage>
        <taxon>Bacteria</taxon>
        <taxon>Pseudomonadati</taxon>
        <taxon>Pseudomonadota</taxon>
        <taxon>Alphaproteobacteria</taxon>
        <taxon>Caulobacterales</taxon>
        <taxon>Caulobacteraceae</taxon>
        <taxon>Phenylobacterium</taxon>
    </lineage>
</organism>
<reference evidence="4" key="1">
    <citation type="journal article" date="2019" name="Int. J. Syst. Evol. Microbiol.">
        <title>The Global Catalogue of Microorganisms (GCM) 10K type strain sequencing project: providing services to taxonomists for standard genome sequencing and annotation.</title>
        <authorList>
            <consortium name="The Broad Institute Genomics Platform"/>
            <consortium name="The Broad Institute Genome Sequencing Center for Infectious Disease"/>
            <person name="Wu L."/>
            <person name="Ma J."/>
        </authorList>
    </citation>
    <scope>NUCLEOTIDE SEQUENCE [LARGE SCALE GENOMIC DNA]</scope>
    <source>
        <strain evidence="4">CCUG 55074</strain>
    </source>
</reference>
<dbReference type="PANTHER" id="PTHR33121">
    <property type="entry name" value="CYCLIC DI-GMP PHOSPHODIESTERASE PDEF"/>
    <property type="match status" value="1"/>
</dbReference>
<accession>A0ABW3SYY7</accession>
<dbReference type="Gene3D" id="3.30.450.20">
    <property type="entry name" value="PAS domain"/>
    <property type="match status" value="1"/>
</dbReference>
<dbReference type="SUPFAM" id="SSF55785">
    <property type="entry name" value="PYP-like sensor domain (PAS domain)"/>
    <property type="match status" value="1"/>
</dbReference>
<evidence type="ECO:0000313" key="3">
    <source>
        <dbReference type="EMBL" id="MFD1189840.1"/>
    </source>
</evidence>
<dbReference type="InterPro" id="IPR050706">
    <property type="entry name" value="Cyclic-di-GMP_PDE-like"/>
</dbReference>
<dbReference type="SUPFAM" id="SSF141868">
    <property type="entry name" value="EAL domain-like"/>
    <property type="match status" value="1"/>
</dbReference>
<name>A0ABW3SYY7_9CAUL</name>
<dbReference type="InterPro" id="IPR035965">
    <property type="entry name" value="PAS-like_dom_sf"/>
</dbReference>
<dbReference type="PANTHER" id="PTHR33121:SF79">
    <property type="entry name" value="CYCLIC DI-GMP PHOSPHODIESTERASE PDED-RELATED"/>
    <property type="match status" value="1"/>
</dbReference>
<evidence type="ECO:0000313" key="4">
    <source>
        <dbReference type="Proteomes" id="UP001597216"/>
    </source>
</evidence>
<dbReference type="InterPro" id="IPR035919">
    <property type="entry name" value="EAL_sf"/>
</dbReference>
<dbReference type="PROSITE" id="PS50883">
    <property type="entry name" value="EAL"/>
    <property type="match status" value="1"/>
</dbReference>
<sequence>MLAPQRLLGFAFASADLLIEISPAGVITFAIGAAEAISGTRDTQVIGQAWRDFIDERDWPLLQALFDGLGPGRRAGPVVVSLANHGGPDRAASLSAFCLPDNEGLVSCALSRAAPKTSHGLQDKAAFEVTTANLIEAAQQSGLELELALVEMEGLSSLRQDMDERAAQALEERLTGILLAQSHGGGAAARLGEDRYALIRQQGETADSLTKRLLTLLARAEAHDVKPVAATKALNTHDAAPGQVIRAIRFSLDSFIRDGMPGVPPGDLDDVVAQSVQKTLTRMGDLQKVVRAGDFRLIYQPVVDLKAGGALHHHEVLVRFGDDSPFPMIRLAEELDMIQGLDLAILERAIRELNANPGLKLAVNISGRTIVNPDFMGSVRQMLVRHQAIRKRLMFELTESAAIDDLGLADRHLQMLRTSGCQVCLDDFGSGAASLGYLQHLTLDIVKIDGRFIREIEHGGRQSTFLRHLVRMCAELGVKTIAEMVESAAAEEVVRAAGVDYAQGWLYGAGSETPQQPVGQGSVAPRRRAGARETWS</sequence>
<gene>
    <name evidence="3" type="ORF">ACFQ27_04550</name>
</gene>
<dbReference type="RefSeq" id="WP_377352768.1">
    <property type="nucleotide sequence ID" value="NZ_JBHTLQ010000007.1"/>
</dbReference>
<feature type="domain" description="EAL" evidence="2">
    <location>
        <begin position="279"/>
        <end position="524"/>
    </location>
</feature>
<dbReference type="CDD" id="cd01948">
    <property type="entry name" value="EAL"/>
    <property type="match status" value="1"/>
</dbReference>
<dbReference type="EMBL" id="JBHTLQ010000007">
    <property type="protein sequence ID" value="MFD1189840.1"/>
    <property type="molecule type" value="Genomic_DNA"/>
</dbReference>
<dbReference type="InterPro" id="IPR001633">
    <property type="entry name" value="EAL_dom"/>
</dbReference>
<keyword evidence="4" id="KW-1185">Reference proteome</keyword>
<dbReference type="Gene3D" id="3.20.20.450">
    <property type="entry name" value="EAL domain"/>
    <property type="match status" value="1"/>
</dbReference>